<protein>
    <submittedName>
        <fullName evidence="1">Phosphoglycerate mutase-like protein</fullName>
    </submittedName>
</protein>
<proteinExistence type="predicted"/>
<evidence type="ECO:0000313" key="2">
    <source>
        <dbReference type="Proteomes" id="UP000308600"/>
    </source>
</evidence>
<reference evidence="1 2" key="1">
    <citation type="journal article" date="2019" name="Nat. Ecol. Evol.">
        <title>Megaphylogeny resolves global patterns of mushroom evolution.</title>
        <authorList>
            <person name="Varga T."/>
            <person name="Krizsan K."/>
            <person name="Foldi C."/>
            <person name="Dima B."/>
            <person name="Sanchez-Garcia M."/>
            <person name="Sanchez-Ramirez S."/>
            <person name="Szollosi G.J."/>
            <person name="Szarkandi J.G."/>
            <person name="Papp V."/>
            <person name="Albert L."/>
            <person name="Andreopoulos W."/>
            <person name="Angelini C."/>
            <person name="Antonin V."/>
            <person name="Barry K.W."/>
            <person name="Bougher N.L."/>
            <person name="Buchanan P."/>
            <person name="Buyck B."/>
            <person name="Bense V."/>
            <person name="Catcheside P."/>
            <person name="Chovatia M."/>
            <person name="Cooper J."/>
            <person name="Damon W."/>
            <person name="Desjardin D."/>
            <person name="Finy P."/>
            <person name="Geml J."/>
            <person name="Haridas S."/>
            <person name="Hughes K."/>
            <person name="Justo A."/>
            <person name="Karasinski D."/>
            <person name="Kautmanova I."/>
            <person name="Kiss B."/>
            <person name="Kocsube S."/>
            <person name="Kotiranta H."/>
            <person name="LaButti K.M."/>
            <person name="Lechner B.E."/>
            <person name="Liimatainen K."/>
            <person name="Lipzen A."/>
            <person name="Lukacs Z."/>
            <person name="Mihaltcheva S."/>
            <person name="Morgado L.N."/>
            <person name="Niskanen T."/>
            <person name="Noordeloos M.E."/>
            <person name="Ohm R.A."/>
            <person name="Ortiz-Santana B."/>
            <person name="Ovrebo C."/>
            <person name="Racz N."/>
            <person name="Riley R."/>
            <person name="Savchenko A."/>
            <person name="Shiryaev A."/>
            <person name="Soop K."/>
            <person name="Spirin V."/>
            <person name="Szebenyi C."/>
            <person name="Tomsovsky M."/>
            <person name="Tulloss R.E."/>
            <person name="Uehling J."/>
            <person name="Grigoriev I.V."/>
            <person name="Vagvolgyi C."/>
            <person name="Papp T."/>
            <person name="Martin F.M."/>
            <person name="Miettinen O."/>
            <person name="Hibbett D.S."/>
            <person name="Nagy L.G."/>
        </authorList>
    </citation>
    <scope>NUCLEOTIDE SEQUENCE [LARGE SCALE GENOMIC DNA]</scope>
    <source>
        <strain evidence="1 2">NL-1719</strain>
    </source>
</reference>
<keyword evidence="2" id="KW-1185">Reference proteome</keyword>
<gene>
    <name evidence="1" type="ORF">BDN72DRAFT_965197</name>
</gene>
<dbReference type="Proteomes" id="UP000308600">
    <property type="component" value="Unassembled WGS sequence"/>
</dbReference>
<name>A0ACD3A6W5_9AGAR</name>
<sequence>MVTFTLIRHAESTDNVRAVWAGWKDATLTNHGMNQAKALGTALSSTQFTTIYASPLQRALDTAKAIQAAQTGSVPPLITSILLREQHFGQAEGKPYGRARKPGLSLEEHFAQGIYPSPRNRAIAFPEGESLNDLAERVEDAIDAVIVPELDKGKDGNEDVHIAIVSHGLFLAELLNALLKRAKTAEMRDSWGMKNTGWTRLKVDILPNTDANADAESSAPRLQVRVFAVNQHSHLDNLVKQRGIGSAGFDPKQRDIRGFFGGKSRIEKNR</sequence>
<accession>A0ACD3A6W5</accession>
<organism evidence="1 2">
    <name type="scientific">Pluteus cervinus</name>
    <dbReference type="NCBI Taxonomy" id="181527"/>
    <lineage>
        <taxon>Eukaryota</taxon>
        <taxon>Fungi</taxon>
        <taxon>Dikarya</taxon>
        <taxon>Basidiomycota</taxon>
        <taxon>Agaricomycotina</taxon>
        <taxon>Agaricomycetes</taxon>
        <taxon>Agaricomycetidae</taxon>
        <taxon>Agaricales</taxon>
        <taxon>Pluteineae</taxon>
        <taxon>Pluteaceae</taxon>
        <taxon>Pluteus</taxon>
    </lineage>
</organism>
<dbReference type="EMBL" id="ML208664">
    <property type="protein sequence ID" value="TFK61389.1"/>
    <property type="molecule type" value="Genomic_DNA"/>
</dbReference>
<evidence type="ECO:0000313" key="1">
    <source>
        <dbReference type="EMBL" id="TFK61389.1"/>
    </source>
</evidence>